<feature type="domain" description="Aprataxin C2HE/C2H2/C2HC zinc finger" evidence="1">
    <location>
        <begin position="153"/>
        <end position="214"/>
    </location>
</feature>
<gene>
    <name evidence="2" type="ORF">E3P86_03534</name>
</gene>
<comment type="caution">
    <text evidence="2">The sequence shown here is derived from an EMBL/GenBank/DDBJ whole genome shotgun (WGS) entry which is preliminary data.</text>
</comment>
<dbReference type="GO" id="GO:0005634">
    <property type="term" value="C:nucleus"/>
    <property type="evidence" value="ECO:0007669"/>
    <property type="project" value="TreeGrafter"/>
</dbReference>
<dbReference type="GO" id="GO:0033699">
    <property type="term" value="F:DNA 5'-adenosine monophosphate hydrolase activity"/>
    <property type="evidence" value="ECO:0007669"/>
    <property type="project" value="TreeGrafter"/>
</dbReference>
<evidence type="ECO:0000313" key="2">
    <source>
        <dbReference type="EMBL" id="TIB30297.1"/>
    </source>
</evidence>
<dbReference type="InterPro" id="IPR036265">
    <property type="entry name" value="HIT-like_sf"/>
</dbReference>
<dbReference type="GO" id="GO:1990165">
    <property type="term" value="F:single-strand break-containing DNA binding"/>
    <property type="evidence" value="ECO:0007669"/>
    <property type="project" value="TreeGrafter"/>
</dbReference>
<dbReference type="Proteomes" id="UP000310689">
    <property type="component" value="Unassembled WGS sequence"/>
</dbReference>
<protein>
    <recommendedName>
        <fullName evidence="1">Aprataxin C2HE/C2H2/C2HC zinc finger domain-containing protein</fullName>
    </recommendedName>
</protein>
<dbReference type="Pfam" id="PF16278">
    <property type="entry name" value="zf-C2HE"/>
    <property type="match status" value="1"/>
</dbReference>
<dbReference type="Pfam" id="PF11969">
    <property type="entry name" value="DcpS_C"/>
    <property type="match status" value="1"/>
</dbReference>
<organism evidence="2 3">
    <name type="scientific">Wallemia ichthyophaga</name>
    <dbReference type="NCBI Taxonomy" id="245174"/>
    <lineage>
        <taxon>Eukaryota</taxon>
        <taxon>Fungi</taxon>
        <taxon>Dikarya</taxon>
        <taxon>Basidiomycota</taxon>
        <taxon>Wallemiomycotina</taxon>
        <taxon>Wallemiomycetes</taxon>
        <taxon>Wallemiales</taxon>
        <taxon>Wallemiaceae</taxon>
        <taxon>Wallemia</taxon>
    </lineage>
</organism>
<evidence type="ECO:0000313" key="3">
    <source>
        <dbReference type="Proteomes" id="UP000310689"/>
    </source>
</evidence>
<proteinExistence type="predicted"/>
<dbReference type="GO" id="GO:0030983">
    <property type="term" value="F:mismatched DNA binding"/>
    <property type="evidence" value="ECO:0007669"/>
    <property type="project" value="TreeGrafter"/>
</dbReference>
<dbReference type="Gene3D" id="3.30.428.10">
    <property type="entry name" value="HIT-like"/>
    <property type="match status" value="1"/>
</dbReference>
<name>A0A4T0IN37_WALIC</name>
<dbReference type="GO" id="GO:0003697">
    <property type="term" value="F:single-stranded DNA binding"/>
    <property type="evidence" value="ECO:0007669"/>
    <property type="project" value="TreeGrafter"/>
</dbReference>
<dbReference type="GO" id="GO:0000012">
    <property type="term" value="P:single strand break repair"/>
    <property type="evidence" value="ECO:0007669"/>
    <property type="project" value="TreeGrafter"/>
</dbReference>
<dbReference type="PANTHER" id="PTHR12486">
    <property type="entry name" value="APRATAXIN-RELATED"/>
    <property type="match status" value="1"/>
</dbReference>
<dbReference type="InterPro" id="IPR032566">
    <property type="entry name" value="Znf-C2HE"/>
</dbReference>
<dbReference type="GO" id="GO:0003725">
    <property type="term" value="F:double-stranded RNA binding"/>
    <property type="evidence" value="ECO:0007669"/>
    <property type="project" value="TreeGrafter"/>
</dbReference>
<accession>A0A4T0IN37</accession>
<sequence>MSFAFALKQYTLKDPESLPKSEVLLYDDKTVTIHDKWVFPKVGDSANHYPRSCSPQSQAKYHFLILLRQPFNTRSLDHLLSQPDDVINAVLDAFDNDVEETIREEQLREYGTHWGIRRGFHAVPSMESIHLHVFSNDLVSDRLKNKKHYNSFTTGFFVDFGQVTEAVEEGKKDQLRQSLRAKQELLKSPLKSHHNGKIFANMPKLKQHLFEHFHRTILTK</sequence>
<dbReference type="AlphaFoldDB" id="A0A4T0IN37"/>
<dbReference type="EMBL" id="SPOI01000267">
    <property type="protein sequence ID" value="TIB30297.1"/>
    <property type="molecule type" value="Genomic_DNA"/>
</dbReference>
<reference evidence="2 3" key="1">
    <citation type="submission" date="2019-03" db="EMBL/GenBank/DDBJ databases">
        <title>Sequencing 23 genomes of Wallemia ichthyophaga.</title>
        <authorList>
            <person name="Gostincar C."/>
        </authorList>
    </citation>
    <scope>NUCLEOTIDE SEQUENCE [LARGE SCALE GENOMIC DNA]</scope>
    <source>
        <strain evidence="2 3">EXF-6200</strain>
    </source>
</reference>
<evidence type="ECO:0000259" key="1">
    <source>
        <dbReference type="Pfam" id="PF16278"/>
    </source>
</evidence>
<dbReference type="PANTHER" id="PTHR12486:SF4">
    <property type="entry name" value="APRATAXIN"/>
    <property type="match status" value="1"/>
</dbReference>
<dbReference type="SUPFAM" id="SSF54197">
    <property type="entry name" value="HIT-like"/>
    <property type="match status" value="1"/>
</dbReference>